<organism evidence="1">
    <name type="scientific">candidate division WOR-3 bacterium</name>
    <dbReference type="NCBI Taxonomy" id="2052148"/>
    <lineage>
        <taxon>Bacteria</taxon>
        <taxon>Bacteria division WOR-3</taxon>
    </lineage>
</organism>
<comment type="caution">
    <text evidence="1">The sequence shown here is derived from an EMBL/GenBank/DDBJ whole genome shotgun (WGS) entry which is preliminary data.</text>
</comment>
<proteinExistence type="predicted"/>
<reference evidence="1" key="1">
    <citation type="journal article" date="2020" name="mSystems">
        <title>Genome- and Community-Level Interaction Insights into Carbon Utilization and Element Cycling Functions of Hydrothermarchaeota in Hydrothermal Sediment.</title>
        <authorList>
            <person name="Zhou Z."/>
            <person name="Liu Y."/>
            <person name="Xu W."/>
            <person name="Pan J."/>
            <person name="Luo Z.H."/>
            <person name="Li M."/>
        </authorList>
    </citation>
    <scope>NUCLEOTIDE SEQUENCE [LARGE SCALE GENOMIC DNA]</scope>
    <source>
        <strain evidence="1">SpSt-774</strain>
    </source>
</reference>
<name>A0A7C4XA34_UNCW3</name>
<dbReference type="EMBL" id="DTGZ01000041">
    <property type="protein sequence ID" value="HGV97074.1"/>
    <property type="molecule type" value="Genomic_DNA"/>
</dbReference>
<dbReference type="AlphaFoldDB" id="A0A7C4XA34"/>
<accession>A0A7C4XA34</accession>
<gene>
    <name evidence="1" type="ORF">ENV60_02115</name>
</gene>
<sequence>MKPILRCLSLLMPLIIFQCANIDIWSKIREGNYEIVKLGTYRGKLKYLPNPKEYEKTIMKFKKEIEENIDLLPRMVNNFFSVTEELKFQYKFTWLDEEKRYLILRYFAPVFRHPVYAGYQIQFVVCQFNNRIIQIYVSEVPLE</sequence>
<protein>
    <submittedName>
        <fullName evidence="1">Uncharacterized protein</fullName>
    </submittedName>
</protein>
<evidence type="ECO:0000313" key="1">
    <source>
        <dbReference type="EMBL" id="HGV97074.1"/>
    </source>
</evidence>